<proteinExistence type="predicted"/>
<organism evidence="6 7">
    <name type="scientific">Dyadobacter jejuensis</name>
    <dbReference type="NCBI Taxonomy" id="1082580"/>
    <lineage>
        <taxon>Bacteria</taxon>
        <taxon>Pseudomonadati</taxon>
        <taxon>Bacteroidota</taxon>
        <taxon>Cytophagia</taxon>
        <taxon>Cytophagales</taxon>
        <taxon>Spirosomataceae</taxon>
        <taxon>Dyadobacter</taxon>
    </lineage>
</organism>
<evidence type="ECO:0000256" key="5">
    <source>
        <dbReference type="SAM" id="Phobius"/>
    </source>
</evidence>
<feature type="transmembrane region" description="Helical" evidence="5">
    <location>
        <begin position="102"/>
        <end position="118"/>
    </location>
</feature>
<evidence type="ECO:0000313" key="7">
    <source>
        <dbReference type="Proteomes" id="UP000245880"/>
    </source>
</evidence>
<evidence type="ECO:0000256" key="2">
    <source>
        <dbReference type="ARBA" id="ARBA00022692"/>
    </source>
</evidence>
<feature type="transmembrane region" description="Helical" evidence="5">
    <location>
        <begin position="12"/>
        <end position="29"/>
    </location>
</feature>
<dbReference type="Proteomes" id="UP000245880">
    <property type="component" value="Unassembled WGS sequence"/>
</dbReference>
<reference evidence="6 7" key="1">
    <citation type="submission" date="2018-03" db="EMBL/GenBank/DDBJ databases">
        <title>Genomic Encyclopedia of Archaeal and Bacterial Type Strains, Phase II (KMG-II): from individual species to whole genera.</title>
        <authorList>
            <person name="Goeker M."/>
        </authorList>
    </citation>
    <scope>NUCLEOTIDE SEQUENCE [LARGE SCALE GENOMIC DNA]</scope>
    <source>
        <strain evidence="6 7">DSM 100346</strain>
    </source>
</reference>
<feature type="transmembrane region" description="Helical" evidence="5">
    <location>
        <begin position="231"/>
        <end position="250"/>
    </location>
</feature>
<name>A0A316ANN9_9BACT</name>
<dbReference type="GO" id="GO:0016765">
    <property type="term" value="F:transferase activity, transferring alkyl or aryl (other than methyl) groups"/>
    <property type="evidence" value="ECO:0007669"/>
    <property type="project" value="InterPro"/>
</dbReference>
<evidence type="ECO:0000256" key="1">
    <source>
        <dbReference type="ARBA" id="ARBA00004141"/>
    </source>
</evidence>
<dbReference type="AlphaFoldDB" id="A0A316ANN9"/>
<feature type="transmembrane region" description="Helical" evidence="5">
    <location>
        <begin position="271"/>
        <end position="290"/>
    </location>
</feature>
<keyword evidence="4 5" id="KW-0472">Membrane</keyword>
<feature type="transmembrane region" description="Helical" evidence="5">
    <location>
        <begin position="200"/>
        <end position="225"/>
    </location>
</feature>
<keyword evidence="2 5" id="KW-0812">Transmembrane</keyword>
<comment type="caution">
    <text evidence="6">The sequence shown here is derived from an EMBL/GenBank/DDBJ whole genome shotgun (WGS) entry which is preliminary data.</text>
</comment>
<keyword evidence="6" id="KW-0808">Transferase</keyword>
<dbReference type="Pfam" id="PF01040">
    <property type="entry name" value="UbiA"/>
    <property type="match status" value="1"/>
</dbReference>
<evidence type="ECO:0000256" key="3">
    <source>
        <dbReference type="ARBA" id="ARBA00022989"/>
    </source>
</evidence>
<sequence>MQQLQNTVKLLRIPFSFFLMPLFLFALSQAPSVNWVKAITAFSIIHFLVYPASNGYNSYIDRDEGSIGGLENPPMPTIWLFYLTLAMDLVAVLLAYWYVSPEFALCIIVYILASRAYSSRLIRLKKYAFGGFLTVMLFQGAFTYLMATVGVIGSWPTFNNAFKLVLLACSLQIGGAYPLTQIYQHQADLADGVVTLSYKLGYRGTFLFTGAMFALSNLCYFLYFQRMGTGMVFYLLISFFMPIIVYYIYWMRLVWQNEYFANFTHTMRMNALAAWCMNSFFIFLIVIRYFL</sequence>
<keyword evidence="3 5" id="KW-1133">Transmembrane helix</keyword>
<dbReference type="InterPro" id="IPR000537">
    <property type="entry name" value="UbiA_prenyltransferase"/>
</dbReference>
<keyword evidence="7" id="KW-1185">Reference proteome</keyword>
<evidence type="ECO:0000313" key="6">
    <source>
        <dbReference type="EMBL" id="PWJ59078.1"/>
    </source>
</evidence>
<protein>
    <submittedName>
        <fullName evidence="6">1,4-dihydroxy-2-naphthoate octaprenyltransferase</fullName>
    </submittedName>
</protein>
<comment type="subcellular location">
    <subcellularLocation>
        <location evidence="1">Membrane</location>
        <topology evidence="1">Multi-pass membrane protein</topology>
    </subcellularLocation>
</comment>
<feature type="transmembrane region" description="Helical" evidence="5">
    <location>
        <begin position="130"/>
        <end position="155"/>
    </location>
</feature>
<accession>A0A316ANN9</accession>
<dbReference type="GO" id="GO:0016020">
    <property type="term" value="C:membrane"/>
    <property type="evidence" value="ECO:0007669"/>
    <property type="project" value="UniProtKB-SubCell"/>
</dbReference>
<dbReference type="RefSeq" id="WP_229203281.1">
    <property type="nucleotide sequence ID" value="NZ_QGDT01000003.1"/>
</dbReference>
<dbReference type="EMBL" id="QGDT01000003">
    <property type="protein sequence ID" value="PWJ59078.1"/>
    <property type="molecule type" value="Genomic_DNA"/>
</dbReference>
<evidence type="ECO:0000256" key="4">
    <source>
        <dbReference type="ARBA" id="ARBA00023136"/>
    </source>
</evidence>
<gene>
    <name evidence="6" type="ORF">CLV98_103451</name>
</gene>